<dbReference type="AlphaFoldDB" id="A0A7W8BKN9"/>
<evidence type="ECO:0000256" key="4">
    <source>
        <dbReference type="ARBA" id="ARBA00022989"/>
    </source>
</evidence>
<feature type="transmembrane region" description="Helical" evidence="7">
    <location>
        <begin position="45"/>
        <end position="67"/>
    </location>
</feature>
<sequence length="342" mass="35129">MIDRLRRLLTPVIVLAALVGVYFLVRQGGVSAAREFARPEVLPLLAGAVLTNVAGLVLAVRAWRVLIPGDHAMRGLYAAKVYFLGQLSKYLPGRVWGVLTHVAHGRAVGIPAAQMTSAYVLSLALTILTGAGVALLAAPVALPGQWPWLLAPALLFVLCLVRPALATGPVAALARLLRRPVQPPGDPAVRRAVLLAVASWLASGLHLWFLVLALGAPVWAGLGASVGAFALATVVSSLALIIPDGWGVRELTITAALATVLSPGAAATAALASRLVCVVAELGSSAVVLAWARRAAVPASRTAATPVPPVPSSDVPPDAPTAAPSAAPSGPHAREEKNRVHP</sequence>
<dbReference type="Proteomes" id="UP000568022">
    <property type="component" value="Unassembled WGS sequence"/>
</dbReference>
<keyword evidence="3 7" id="KW-0812">Transmembrane</keyword>
<evidence type="ECO:0000256" key="6">
    <source>
        <dbReference type="SAM" id="MobiDB-lite"/>
    </source>
</evidence>
<name>A0A7W8BKN9_9ACTN</name>
<comment type="caution">
    <text evidence="8">The sequence shown here is derived from an EMBL/GenBank/DDBJ whole genome shotgun (WGS) entry which is preliminary data.</text>
</comment>
<evidence type="ECO:0000256" key="2">
    <source>
        <dbReference type="ARBA" id="ARBA00022475"/>
    </source>
</evidence>
<dbReference type="EMBL" id="JACHJE010000004">
    <property type="protein sequence ID" value="MBB5125197.1"/>
    <property type="molecule type" value="Genomic_DNA"/>
</dbReference>
<feature type="compositionally biased region" description="Basic and acidic residues" evidence="6">
    <location>
        <begin position="332"/>
        <end position="342"/>
    </location>
</feature>
<feature type="transmembrane region" description="Helical" evidence="7">
    <location>
        <begin position="118"/>
        <end position="142"/>
    </location>
</feature>
<evidence type="ECO:0000256" key="7">
    <source>
        <dbReference type="SAM" id="Phobius"/>
    </source>
</evidence>
<dbReference type="GO" id="GO:0005886">
    <property type="term" value="C:plasma membrane"/>
    <property type="evidence" value="ECO:0007669"/>
    <property type="project" value="UniProtKB-SubCell"/>
</dbReference>
<feature type="transmembrane region" description="Helical" evidence="7">
    <location>
        <begin position="148"/>
        <end position="171"/>
    </location>
</feature>
<keyword evidence="5 7" id="KW-0472">Membrane</keyword>
<organism evidence="8 9">
    <name type="scientific">Streptomyces griseoloalbus</name>
    <dbReference type="NCBI Taxonomy" id="67303"/>
    <lineage>
        <taxon>Bacteria</taxon>
        <taxon>Bacillati</taxon>
        <taxon>Actinomycetota</taxon>
        <taxon>Actinomycetes</taxon>
        <taxon>Kitasatosporales</taxon>
        <taxon>Streptomycetaceae</taxon>
        <taxon>Streptomyces</taxon>
    </lineage>
</organism>
<evidence type="ECO:0000313" key="9">
    <source>
        <dbReference type="Proteomes" id="UP000568022"/>
    </source>
</evidence>
<accession>A0A7W8BKN9</accession>
<evidence type="ECO:0000256" key="3">
    <source>
        <dbReference type="ARBA" id="ARBA00022692"/>
    </source>
</evidence>
<reference evidence="8 9" key="1">
    <citation type="submission" date="2020-08" db="EMBL/GenBank/DDBJ databases">
        <title>Genomic Encyclopedia of Type Strains, Phase III (KMG-III): the genomes of soil and plant-associated and newly described type strains.</title>
        <authorList>
            <person name="Whitman W."/>
        </authorList>
    </citation>
    <scope>NUCLEOTIDE SEQUENCE [LARGE SCALE GENOMIC DNA]</scope>
    <source>
        <strain evidence="8 9">CECT 3226</strain>
    </source>
</reference>
<feature type="compositionally biased region" description="Low complexity" evidence="6">
    <location>
        <begin position="312"/>
        <end position="329"/>
    </location>
</feature>
<protein>
    <submittedName>
        <fullName evidence="8">Uncharacterized protein</fullName>
    </submittedName>
</protein>
<evidence type="ECO:0000256" key="1">
    <source>
        <dbReference type="ARBA" id="ARBA00004651"/>
    </source>
</evidence>
<dbReference type="InterPro" id="IPR022791">
    <property type="entry name" value="L-PG_synthase/AglD"/>
</dbReference>
<feature type="transmembrane region" description="Helical" evidence="7">
    <location>
        <begin position="7"/>
        <end position="25"/>
    </location>
</feature>
<evidence type="ECO:0000313" key="8">
    <source>
        <dbReference type="EMBL" id="MBB5125197.1"/>
    </source>
</evidence>
<feature type="transmembrane region" description="Helical" evidence="7">
    <location>
        <begin position="192"/>
        <end position="212"/>
    </location>
</feature>
<evidence type="ECO:0000256" key="5">
    <source>
        <dbReference type="ARBA" id="ARBA00023136"/>
    </source>
</evidence>
<keyword evidence="9" id="KW-1185">Reference proteome</keyword>
<proteinExistence type="predicted"/>
<dbReference type="Pfam" id="PF03706">
    <property type="entry name" value="LPG_synthase_TM"/>
    <property type="match status" value="1"/>
</dbReference>
<feature type="region of interest" description="Disordered" evidence="6">
    <location>
        <begin position="300"/>
        <end position="342"/>
    </location>
</feature>
<gene>
    <name evidence="8" type="ORF">FHS32_001929</name>
</gene>
<comment type="subcellular location">
    <subcellularLocation>
        <location evidence="1">Cell membrane</location>
        <topology evidence="1">Multi-pass membrane protein</topology>
    </subcellularLocation>
</comment>
<keyword evidence="2" id="KW-1003">Cell membrane</keyword>
<keyword evidence="4 7" id="KW-1133">Transmembrane helix</keyword>
<feature type="transmembrane region" description="Helical" evidence="7">
    <location>
        <begin position="218"/>
        <end position="242"/>
    </location>
</feature>